<gene>
    <name evidence="1" type="ORF">O6H91_16G059100</name>
</gene>
<reference evidence="2" key="1">
    <citation type="journal article" date="2024" name="Proc. Natl. Acad. Sci. U.S.A.">
        <title>Extraordinary preservation of gene collinearity over three hundred million years revealed in homosporous lycophytes.</title>
        <authorList>
            <person name="Li C."/>
            <person name="Wickell D."/>
            <person name="Kuo L.Y."/>
            <person name="Chen X."/>
            <person name="Nie B."/>
            <person name="Liao X."/>
            <person name="Peng D."/>
            <person name="Ji J."/>
            <person name="Jenkins J."/>
            <person name="Williams M."/>
            <person name="Shu S."/>
            <person name="Plott C."/>
            <person name="Barry K."/>
            <person name="Rajasekar S."/>
            <person name="Grimwood J."/>
            <person name="Han X."/>
            <person name="Sun S."/>
            <person name="Hou Z."/>
            <person name="He W."/>
            <person name="Dai G."/>
            <person name="Sun C."/>
            <person name="Schmutz J."/>
            <person name="Leebens-Mack J.H."/>
            <person name="Li F.W."/>
            <person name="Wang L."/>
        </authorList>
    </citation>
    <scope>NUCLEOTIDE SEQUENCE [LARGE SCALE GENOMIC DNA]</scope>
    <source>
        <strain evidence="2">cv. PW_Plant_1</strain>
    </source>
</reference>
<protein>
    <submittedName>
        <fullName evidence="1">Uncharacterized protein</fullName>
    </submittedName>
</protein>
<sequence>MSLVFFVRRNRATSYGRLTHLLSHRRSSPGHHDLLLLRTYAAAAARLHNWADAATVQGRRHAAIASINVLGEFGFDPAVSIPSRFLLSQVQNLGPFPSLSRGVSSSASAGIERGQPIRKILIANRGEIACRVIRTAKRLGVKTVAVYSEADKDALHVRSADEAVCIGPPPAQLSYLSAQAILAAAHRTGADAVHPGYGFLSENAKFAELCVDNGISFIGPPASAIHWMGDKSASKKLMSSAGVPVVPGYHGEDQNAEFLKSEASKIGYPILIKPTLGGGGKGMKIVEDERDFLECLKSAQREALTSFGDNRVLIEKYIARPRHVEVQVFADKHGNVVHLFERDCSVQRRHQKIIEEAPAPLLLGAFRASIGEAAVDATKAVGYESAGTVEFIVDTISGEFYFMEMNTRLQVEHPVTEMVTGQDLVEWQINVANGELLPLTQAQITLSGHAFEARIYAENVPRGFLPAAGVLHHYRPPSVSSMVRIETGVEKGDLVSVHYDPMIAKLVVWGQDRTSALRKLHNCLSEFQVAGVPTNIEFLKKLSTHASFVAGEVETNFIEHFKEQLLPTENVGLFKPLQNEVLQSAALVAAVNSLKQYCMTSDKVGPDALWLSSAFRVNHQHSQTMDIQWTGEENTAKNSLSLEITHKKSGGYDVKFQTGEHFEIMSNNDWHAQNGANYNLDIDGLSSNVDFVSYVQDSSIQFQIWRGDIHHQFALPLQTFESSDNDDQNTDAKTHDKINFETKAGVVIAPMAGLVVKVLAERGKLVNKGDALLVMEAMKMEHVVRAPITGVVQSANVLVGQQIKDGAVLFNIKEDSEDGADNLENA</sequence>
<dbReference type="EMBL" id="CM055107">
    <property type="protein sequence ID" value="KAJ7527516.1"/>
    <property type="molecule type" value="Genomic_DNA"/>
</dbReference>
<organism evidence="1 2">
    <name type="scientific">Diphasiastrum complanatum</name>
    <name type="common">Issler's clubmoss</name>
    <name type="synonym">Lycopodium complanatum</name>
    <dbReference type="NCBI Taxonomy" id="34168"/>
    <lineage>
        <taxon>Eukaryota</taxon>
        <taxon>Viridiplantae</taxon>
        <taxon>Streptophyta</taxon>
        <taxon>Embryophyta</taxon>
        <taxon>Tracheophyta</taxon>
        <taxon>Lycopodiopsida</taxon>
        <taxon>Lycopodiales</taxon>
        <taxon>Lycopodiaceae</taxon>
        <taxon>Lycopodioideae</taxon>
        <taxon>Diphasiastrum</taxon>
    </lineage>
</organism>
<evidence type="ECO:0000313" key="1">
    <source>
        <dbReference type="EMBL" id="KAJ7527516.1"/>
    </source>
</evidence>
<dbReference type="Proteomes" id="UP001162992">
    <property type="component" value="Chromosome 16"/>
</dbReference>
<evidence type="ECO:0000313" key="2">
    <source>
        <dbReference type="Proteomes" id="UP001162992"/>
    </source>
</evidence>
<proteinExistence type="predicted"/>
<accession>A0ACC2BCK2</accession>
<name>A0ACC2BCK2_DIPCM</name>
<comment type="caution">
    <text evidence="1">The sequence shown here is derived from an EMBL/GenBank/DDBJ whole genome shotgun (WGS) entry which is preliminary data.</text>
</comment>
<keyword evidence="2" id="KW-1185">Reference proteome</keyword>